<evidence type="ECO:0000313" key="3">
    <source>
        <dbReference type="EMBL" id="SPO06282.1"/>
    </source>
</evidence>
<dbReference type="AlphaFoldDB" id="A0AAE8N7G6"/>
<reference evidence="3" key="1">
    <citation type="submission" date="2018-03" db="EMBL/GenBank/DDBJ databases">
        <authorList>
            <person name="Guldener U."/>
        </authorList>
    </citation>
    <scope>NUCLEOTIDE SEQUENCE</scope>
</reference>
<protein>
    <submittedName>
        <fullName evidence="3">Uncharacterized protein</fullName>
    </submittedName>
</protein>
<evidence type="ECO:0000313" key="4">
    <source>
        <dbReference type="Proteomes" id="UP001187682"/>
    </source>
</evidence>
<comment type="caution">
    <text evidence="3">The sequence shown here is derived from an EMBL/GenBank/DDBJ whole genome shotgun (WGS) entry which is preliminary data.</text>
</comment>
<keyword evidence="2" id="KW-0812">Transmembrane</keyword>
<name>A0AAE8N7G6_9PEZI</name>
<accession>A0AAE8N7G6</accession>
<keyword evidence="2" id="KW-0472">Membrane</keyword>
<feature type="region of interest" description="Disordered" evidence="1">
    <location>
        <begin position="994"/>
        <end position="1014"/>
    </location>
</feature>
<feature type="compositionally biased region" description="Polar residues" evidence="1">
    <location>
        <begin position="282"/>
        <end position="308"/>
    </location>
</feature>
<proteinExistence type="predicted"/>
<dbReference type="EMBL" id="ONZQ02000015">
    <property type="protein sequence ID" value="SPO06282.1"/>
    <property type="molecule type" value="Genomic_DNA"/>
</dbReference>
<evidence type="ECO:0000256" key="1">
    <source>
        <dbReference type="SAM" id="MobiDB-lite"/>
    </source>
</evidence>
<feature type="compositionally biased region" description="Polar residues" evidence="1">
    <location>
        <begin position="227"/>
        <end position="236"/>
    </location>
</feature>
<keyword evidence="2" id="KW-1133">Transmembrane helix</keyword>
<keyword evidence="4" id="KW-1185">Reference proteome</keyword>
<sequence length="1276" mass="142723">MSSSSLSASWQQLVHNCIILDMVGAVGVLTLLPVLSPPSRELGWNSMFCGKISDTQDNKASAMEGLNRASFIFPSPESQYVFSDFSGVWVVVNILPALSAVLGGKELPAGEISRSPALAPEKLCAHIFKVSATARCLLLNMARGFTMESNEDNPLHEDDQLHDTIYVATGNPLGHEAGTESPRPRRAAASTAISKITQYSQNPYPNLSPLKKPSNLSTPKGGRQPLSPISANQGRPQASEHRKVTIPLPSPSPTPRPRRAAATAASAITKSLIENPFPDFRQPSSQANPSKLQDSPKSAAQALQSRPRQQPHHYETPQKVATPSKVVDDASQEHGLSFPRKRPATESDDEERVYSKPRPTHPPPATLIGPVSTSPPPPDNPQIQGPFQKKMEDAIKEAIIHKRIRPLRTLDNVHEDPFDFVYQLERREGRDYRPVVRAADDRWELLAIQDGSERFFLLVNTADFDFHEAGSICRLLADALNRWARPDDMAPSHRGRLFRPLNLTKILFVAATASTCPTKPIPMNAPVMLRPIHNSWLVRIPYIDGNFNAQMCQVAFGNAKQSVIVPEAEGIIWGQNVVSFARPLGDPPGMALITDSNEAVAPDQKTACQKVENFVRYAAGHFTRHRSPRGTPEGIRRELRNMLLSLEATIDNRRTRIYDGNTFFKCYSSSGRAYTQITQSASFNANVSMKNQEIHLSSSDQSWATSVIDDGVKAWIMSDEILEGWRAMAVSADRVNRMIRAGCPPPNACNCTAKERSTEFHACGKCGTKTLCGELDEHLDGFRACPPCRAKKPGISPIIVASRSLAYDAVVHERVRAKKGVKWNQHLENAIKERFAQDLSGSEGNWYVNAFSGRPTLSPPRARHPSRMSCDAIFPYIIDDGNAYIHHPKNVELVPMGLNLLRATGLPICLQSLSDYYAEFSVIKDDVERGDPAAARRLEVIQRSIIADFHRFTEIRRRAGISLLDRVSQDVSAEEEQYRREEWVKGDFHRAPEYVPNAPSDESDAPVSPDDVPQHATRGFQSEAGRIMSIVKEIEQYTCVTLERRNGCPLFLHGDKLPWDWNWRTVGILMSARHNRMKTGCNRHGETKDTPVTLFLECVFQACVQRMIVHPDDKDFDRKKQLKLRYSEFFGLPLTVGAWNLLSFAITHRHHGRDMFSGWAKNPRRLSDRNDALNNILIESRASNNAKSNFPEIFYPDLKEMMLEVDLPEWMANKDLRMSPYDARFEPTMDPASRGPEEEVEEFELLVQEGLVIEDVDESAEDWENIGGEESEAEEY</sequence>
<feature type="region of interest" description="Disordered" evidence="1">
    <location>
        <begin position="1257"/>
        <end position="1276"/>
    </location>
</feature>
<feature type="transmembrane region" description="Helical" evidence="2">
    <location>
        <begin position="12"/>
        <end position="35"/>
    </location>
</feature>
<evidence type="ECO:0000256" key="2">
    <source>
        <dbReference type="SAM" id="Phobius"/>
    </source>
</evidence>
<dbReference type="Proteomes" id="UP001187682">
    <property type="component" value="Unassembled WGS sequence"/>
</dbReference>
<feature type="region of interest" description="Disordered" evidence="1">
    <location>
        <begin position="170"/>
        <end position="386"/>
    </location>
</feature>
<organism evidence="3 4">
    <name type="scientific">Cephalotrichum gorgonifer</name>
    <dbReference type="NCBI Taxonomy" id="2041049"/>
    <lineage>
        <taxon>Eukaryota</taxon>
        <taxon>Fungi</taxon>
        <taxon>Dikarya</taxon>
        <taxon>Ascomycota</taxon>
        <taxon>Pezizomycotina</taxon>
        <taxon>Sordariomycetes</taxon>
        <taxon>Hypocreomycetidae</taxon>
        <taxon>Microascales</taxon>
        <taxon>Microascaceae</taxon>
        <taxon>Cephalotrichum</taxon>
    </lineage>
</organism>
<feature type="compositionally biased region" description="Polar residues" evidence="1">
    <location>
        <begin position="191"/>
        <end position="205"/>
    </location>
</feature>
<gene>
    <name evidence="3" type="ORF">DNG_08971</name>
</gene>